<dbReference type="Proteomes" id="UP000000758">
    <property type="component" value="Chromosome"/>
</dbReference>
<dbReference type="SMART" id="SM00418">
    <property type="entry name" value="HTH_ARSR"/>
    <property type="match status" value="1"/>
</dbReference>
<dbReference type="PRINTS" id="PR00778">
    <property type="entry name" value="HTHARSR"/>
</dbReference>
<dbReference type="HOGENOM" id="CLU_107017_0_0_2"/>
<organism evidence="2 3">
    <name type="scientific">Cenarchaeum symbiosum (strain A)</name>
    <dbReference type="NCBI Taxonomy" id="414004"/>
    <lineage>
        <taxon>Archaea</taxon>
        <taxon>Nitrososphaerota</taxon>
        <taxon>Candidatus Cenarchaeales</taxon>
        <taxon>Candidatus Cenarchaeaceae</taxon>
        <taxon>Candidatus Cenarchaeum</taxon>
    </lineage>
</organism>
<dbReference type="STRING" id="414004.CENSYa_0885"/>
<dbReference type="AlphaFoldDB" id="A0RW00"/>
<keyword evidence="3" id="KW-1185">Reference proteome</keyword>
<dbReference type="InterPro" id="IPR001845">
    <property type="entry name" value="HTH_ArsR_DNA-bd_dom"/>
</dbReference>
<dbReference type="Pfam" id="PF12840">
    <property type="entry name" value="HTH_20"/>
    <property type="match status" value="1"/>
</dbReference>
<protein>
    <submittedName>
        <fullName evidence="2">Transcriptional regulator</fullName>
    </submittedName>
</protein>
<feature type="domain" description="HTH arsR-type" evidence="1">
    <location>
        <begin position="20"/>
        <end position="104"/>
    </location>
</feature>
<dbReference type="InterPro" id="IPR011991">
    <property type="entry name" value="ArsR-like_HTH"/>
</dbReference>
<accession>A0RW00</accession>
<evidence type="ECO:0000259" key="1">
    <source>
        <dbReference type="SMART" id="SM00418"/>
    </source>
</evidence>
<dbReference type="EMBL" id="DP000238">
    <property type="protein sequence ID" value="ABK77517.1"/>
    <property type="molecule type" value="Genomic_DNA"/>
</dbReference>
<dbReference type="EnsemblBacteria" id="ABK77517">
    <property type="protein sequence ID" value="ABK77517"/>
    <property type="gene ID" value="CENSYa_0885"/>
</dbReference>
<proteinExistence type="predicted"/>
<gene>
    <name evidence="2" type="ordered locus">CENSYa_0885</name>
</gene>
<dbReference type="GO" id="GO:0003700">
    <property type="term" value="F:DNA-binding transcription factor activity"/>
    <property type="evidence" value="ECO:0007669"/>
    <property type="project" value="InterPro"/>
</dbReference>
<dbReference type="CDD" id="cd00090">
    <property type="entry name" value="HTH_ARSR"/>
    <property type="match status" value="1"/>
</dbReference>
<reference evidence="2 3" key="1">
    <citation type="journal article" date="2006" name="Proc. Natl. Acad. Sci. U.S.A.">
        <title>Genomic analysis of the uncultivated marine crenarchaeote Cenarchaeum symbiosum.</title>
        <authorList>
            <person name="Hallam S.J."/>
            <person name="Konstantinidis K.T."/>
            <person name="Putnam N."/>
            <person name="Schleper C."/>
            <person name="Watanabe Y."/>
            <person name="Sugahara J."/>
            <person name="Preston C."/>
            <person name="de la Torre J."/>
            <person name="Richardson P.M."/>
            <person name="DeLong E.F."/>
        </authorList>
    </citation>
    <scope>NUCLEOTIDE SEQUENCE [LARGE SCALE GENOMIC DNA]</scope>
    <source>
        <strain evidence="3">A</strain>
    </source>
</reference>
<evidence type="ECO:0000313" key="2">
    <source>
        <dbReference type="EMBL" id="ABK77517.1"/>
    </source>
</evidence>
<sequence>MPTLLEKRIKVSRTVTTNTDQARAIGDPTRFRILRILYHRSMNAEQIVTQLNKSGHKKAMTTIRHHLEILKEAGLIEVARIDEVRGAITKYYGTSTRLLGYEAPDDFDSRYSSVIKSTAKKLEDVFKTVSARASSGSGKRPDPQYSQYLMMEIMNRVMTQMLEKSQKAPARGR</sequence>
<dbReference type="InterPro" id="IPR036390">
    <property type="entry name" value="WH_DNA-bd_sf"/>
</dbReference>
<dbReference type="KEGG" id="csy:CENSYa_0885"/>
<dbReference type="Gene3D" id="1.10.10.10">
    <property type="entry name" value="Winged helix-like DNA-binding domain superfamily/Winged helix DNA-binding domain"/>
    <property type="match status" value="1"/>
</dbReference>
<evidence type="ECO:0000313" key="3">
    <source>
        <dbReference type="Proteomes" id="UP000000758"/>
    </source>
</evidence>
<dbReference type="InterPro" id="IPR036388">
    <property type="entry name" value="WH-like_DNA-bd_sf"/>
</dbReference>
<dbReference type="SUPFAM" id="SSF46785">
    <property type="entry name" value="Winged helix' DNA-binding domain"/>
    <property type="match status" value="1"/>
</dbReference>
<name>A0RW00_CENSY</name>